<dbReference type="Proteomes" id="UP001596528">
    <property type="component" value="Unassembled WGS sequence"/>
</dbReference>
<protein>
    <recommendedName>
        <fullName evidence="10">Glycerol-3-phosphate acyltransferase</fullName>
    </recommendedName>
    <alternativeName>
        <fullName evidence="10">Acyl-PO4 G3P acyltransferase</fullName>
    </alternativeName>
    <alternativeName>
        <fullName evidence="10">Acyl-phosphate--glycerol-3-phosphate acyltransferase</fullName>
    </alternativeName>
    <alternativeName>
        <fullName evidence="10">G3P acyltransferase</fullName>
        <shortName evidence="10">GPAT</shortName>
        <ecNumber evidence="10">2.3.1.275</ecNumber>
    </alternativeName>
    <alternativeName>
        <fullName evidence="10">Lysophosphatidic acid synthase</fullName>
        <shortName evidence="10">LPA synthase</shortName>
    </alternativeName>
</protein>
<keyword evidence="7 10" id="KW-0472">Membrane</keyword>
<organism evidence="11 12">
    <name type="scientific">Paenibacillus thermoaerophilus</name>
    <dbReference type="NCBI Taxonomy" id="1215385"/>
    <lineage>
        <taxon>Bacteria</taxon>
        <taxon>Bacillati</taxon>
        <taxon>Bacillota</taxon>
        <taxon>Bacilli</taxon>
        <taxon>Bacillales</taxon>
        <taxon>Paenibacillaceae</taxon>
        <taxon>Paenibacillus</taxon>
    </lineage>
</organism>
<keyword evidence="4 10" id="KW-0812">Transmembrane</keyword>
<dbReference type="EC" id="2.3.1.275" evidence="10"/>
<keyword evidence="8 10" id="KW-0594">Phospholipid biosynthesis</keyword>
<evidence type="ECO:0000256" key="10">
    <source>
        <dbReference type="HAMAP-Rule" id="MF_01043"/>
    </source>
</evidence>
<keyword evidence="6 10" id="KW-0443">Lipid metabolism</keyword>
<feature type="transmembrane region" description="Helical" evidence="10">
    <location>
        <begin position="53"/>
        <end position="74"/>
    </location>
</feature>
<keyword evidence="2 10" id="KW-0444">Lipid biosynthesis</keyword>
<comment type="subcellular location">
    <subcellularLocation>
        <location evidence="10">Cell membrane</location>
        <topology evidence="10">Multi-pass membrane protein</topology>
    </subcellularLocation>
</comment>
<evidence type="ECO:0000313" key="12">
    <source>
        <dbReference type="Proteomes" id="UP001596528"/>
    </source>
</evidence>
<evidence type="ECO:0000256" key="5">
    <source>
        <dbReference type="ARBA" id="ARBA00022989"/>
    </source>
</evidence>
<keyword evidence="9 10" id="KW-1208">Phospholipid metabolism</keyword>
<evidence type="ECO:0000256" key="7">
    <source>
        <dbReference type="ARBA" id="ARBA00023136"/>
    </source>
</evidence>
<proteinExistence type="inferred from homology"/>
<evidence type="ECO:0000256" key="2">
    <source>
        <dbReference type="ARBA" id="ARBA00022516"/>
    </source>
</evidence>
<feature type="transmembrane region" description="Helical" evidence="10">
    <location>
        <begin position="6"/>
        <end position="22"/>
    </location>
</feature>
<evidence type="ECO:0000256" key="1">
    <source>
        <dbReference type="ARBA" id="ARBA00022475"/>
    </source>
</evidence>
<feature type="transmembrane region" description="Helical" evidence="10">
    <location>
        <begin position="80"/>
        <end position="99"/>
    </location>
</feature>
<gene>
    <name evidence="10 11" type="primary">plsY</name>
    <name evidence="11" type="ORF">ACFQWB_10955</name>
</gene>
<dbReference type="GO" id="GO:0004366">
    <property type="term" value="F:glycerol-3-phosphate O-acyltransferase activity"/>
    <property type="evidence" value="ECO:0007669"/>
    <property type="project" value="UniProtKB-EC"/>
</dbReference>
<keyword evidence="1 10" id="KW-1003">Cell membrane</keyword>
<comment type="caution">
    <text evidence="11">The sequence shown here is derived from an EMBL/GenBank/DDBJ whole genome shotgun (WGS) entry which is preliminary data.</text>
</comment>
<evidence type="ECO:0000256" key="3">
    <source>
        <dbReference type="ARBA" id="ARBA00022679"/>
    </source>
</evidence>
<dbReference type="InterPro" id="IPR003811">
    <property type="entry name" value="G3P_acylTferase_PlsY"/>
</dbReference>
<evidence type="ECO:0000256" key="9">
    <source>
        <dbReference type="ARBA" id="ARBA00023264"/>
    </source>
</evidence>
<dbReference type="RefSeq" id="WP_138788107.1">
    <property type="nucleotide sequence ID" value="NZ_JBHTGQ010000023.1"/>
</dbReference>
<dbReference type="NCBIfam" id="TIGR00023">
    <property type="entry name" value="glycerol-3-phosphate 1-O-acyltransferase PlsY"/>
    <property type="match status" value="1"/>
</dbReference>
<keyword evidence="5 10" id="KW-1133">Transmembrane helix</keyword>
<keyword evidence="11" id="KW-0012">Acyltransferase</keyword>
<evidence type="ECO:0000256" key="8">
    <source>
        <dbReference type="ARBA" id="ARBA00023209"/>
    </source>
</evidence>
<sequence length="195" mass="20239">MTVVAIVVGYLLGAISFSYLYGKLVKGIDIREHGSGNAGATNTLRVLGKGPGILVLLLDIAKGIAAVWIARWLGSGEWTPVLAGLAAIVGHNWPIYFGFRGGKGIATTIGVIASLGLLPAALSGAVAIAAIAVTRYVSLGSLLFTGLLPIAILATGRPIEVFWASLLIAVFAFVRHRGNIVKLAKGTENKLGRRA</sequence>
<accession>A0ABW2V2R3</accession>
<comment type="pathway">
    <text evidence="10">Lipid metabolism; phospholipid metabolism.</text>
</comment>
<dbReference type="HAMAP" id="MF_01043">
    <property type="entry name" value="PlsY"/>
    <property type="match status" value="1"/>
</dbReference>
<dbReference type="Pfam" id="PF02660">
    <property type="entry name" value="G3P_acyltransf"/>
    <property type="match status" value="1"/>
</dbReference>
<dbReference type="EMBL" id="JBHTGQ010000023">
    <property type="protein sequence ID" value="MFC7750442.1"/>
    <property type="molecule type" value="Genomic_DNA"/>
</dbReference>
<reference evidence="12" key="1">
    <citation type="journal article" date="2019" name="Int. J. Syst. Evol. Microbiol.">
        <title>The Global Catalogue of Microorganisms (GCM) 10K type strain sequencing project: providing services to taxonomists for standard genome sequencing and annotation.</title>
        <authorList>
            <consortium name="The Broad Institute Genomics Platform"/>
            <consortium name="The Broad Institute Genome Sequencing Center for Infectious Disease"/>
            <person name="Wu L."/>
            <person name="Ma J."/>
        </authorList>
    </citation>
    <scope>NUCLEOTIDE SEQUENCE [LARGE SCALE GENOMIC DNA]</scope>
    <source>
        <strain evidence="12">JCM 18657</strain>
    </source>
</reference>
<dbReference type="PANTHER" id="PTHR30309:SF0">
    <property type="entry name" value="GLYCEROL-3-PHOSPHATE ACYLTRANSFERASE-RELATED"/>
    <property type="match status" value="1"/>
</dbReference>
<comment type="subunit">
    <text evidence="10">Probably interacts with PlsX.</text>
</comment>
<comment type="function">
    <text evidence="10">Catalyzes the transfer of an acyl group from acyl-phosphate (acyl-PO(4)) to glycerol-3-phosphate (G3P) to form lysophosphatidic acid (LPA). This enzyme utilizes acyl-phosphate as fatty acyl donor, but not acyl-CoA or acyl-ACP.</text>
</comment>
<keyword evidence="12" id="KW-1185">Reference proteome</keyword>
<feature type="transmembrane region" description="Helical" evidence="10">
    <location>
        <begin position="111"/>
        <end position="134"/>
    </location>
</feature>
<comment type="similarity">
    <text evidence="10">Belongs to the PlsY family.</text>
</comment>
<evidence type="ECO:0000256" key="6">
    <source>
        <dbReference type="ARBA" id="ARBA00023098"/>
    </source>
</evidence>
<keyword evidence="3 10" id="KW-0808">Transferase</keyword>
<dbReference type="PANTHER" id="PTHR30309">
    <property type="entry name" value="INNER MEMBRANE PROTEIN YGIH"/>
    <property type="match status" value="1"/>
</dbReference>
<dbReference type="SMART" id="SM01207">
    <property type="entry name" value="G3P_acyltransf"/>
    <property type="match status" value="1"/>
</dbReference>
<evidence type="ECO:0000256" key="4">
    <source>
        <dbReference type="ARBA" id="ARBA00022692"/>
    </source>
</evidence>
<feature type="transmembrane region" description="Helical" evidence="10">
    <location>
        <begin position="146"/>
        <end position="174"/>
    </location>
</feature>
<name>A0ABW2V2R3_9BACL</name>
<comment type="catalytic activity">
    <reaction evidence="10">
        <text>an acyl phosphate + sn-glycerol 3-phosphate = a 1-acyl-sn-glycero-3-phosphate + phosphate</text>
        <dbReference type="Rhea" id="RHEA:34075"/>
        <dbReference type="ChEBI" id="CHEBI:43474"/>
        <dbReference type="ChEBI" id="CHEBI:57597"/>
        <dbReference type="ChEBI" id="CHEBI:57970"/>
        <dbReference type="ChEBI" id="CHEBI:59918"/>
        <dbReference type="EC" id="2.3.1.275"/>
    </reaction>
</comment>
<evidence type="ECO:0000313" key="11">
    <source>
        <dbReference type="EMBL" id="MFC7750442.1"/>
    </source>
</evidence>